<dbReference type="PROSITE" id="PS00671">
    <property type="entry name" value="D_2_HYDROXYACID_DH_3"/>
    <property type="match status" value="1"/>
</dbReference>
<dbReference type="SUPFAM" id="SSF51735">
    <property type="entry name" value="NAD(P)-binding Rossmann-fold domains"/>
    <property type="match status" value="1"/>
</dbReference>
<dbReference type="OrthoDB" id="277029at2"/>
<dbReference type="GO" id="GO:0003714">
    <property type="term" value="F:transcription corepressor activity"/>
    <property type="evidence" value="ECO:0007669"/>
    <property type="project" value="InterPro"/>
</dbReference>
<dbReference type="InterPro" id="IPR006139">
    <property type="entry name" value="D-isomer_2_OHA_DH_cat_dom"/>
</dbReference>
<comment type="similarity">
    <text evidence="1 4">Belongs to the D-isomer specific 2-hydroxyacid dehydrogenase family.</text>
</comment>
<organism evidence="7 8">
    <name type="scientific">Thalassoglobus polymorphus</name>
    <dbReference type="NCBI Taxonomy" id="2527994"/>
    <lineage>
        <taxon>Bacteria</taxon>
        <taxon>Pseudomonadati</taxon>
        <taxon>Planctomycetota</taxon>
        <taxon>Planctomycetia</taxon>
        <taxon>Planctomycetales</taxon>
        <taxon>Planctomycetaceae</taxon>
        <taxon>Thalassoglobus</taxon>
    </lineage>
</organism>
<name>A0A517QTT7_9PLAN</name>
<dbReference type="AlphaFoldDB" id="A0A517QTT7"/>
<evidence type="ECO:0000256" key="1">
    <source>
        <dbReference type="ARBA" id="ARBA00005854"/>
    </source>
</evidence>
<dbReference type="Pfam" id="PF00389">
    <property type="entry name" value="2-Hacid_dh"/>
    <property type="match status" value="1"/>
</dbReference>
<dbReference type="Proteomes" id="UP000315724">
    <property type="component" value="Chromosome"/>
</dbReference>
<dbReference type="PROSITE" id="PS00670">
    <property type="entry name" value="D_2_HYDROXYACID_DH_2"/>
    <property type="match status" value="1"/>
</dbReference>
<evidence type="ECO:0000259" key="5">
    <source>
        <dbReference type="Pfam" id="PF00389"/>
    </source>
</evidence>
<dbReference type="KEGG" id="tpol:Mal48_42300"/>
<dbReference type="CDD" id="cd05299">
    <property type="entry name" value="CtBP_dh"/>
    <property type="match status" value="1"/>
</dbReference>
<dbReference type="Gene3D" id="3.40.50.720">
    <property type="entry name" value="NAD(P)-binding Rossmann-like Domain"/>
    <property type="match status" value="2"/>
</dbReference>
<proteinExistence type="inferred from homology"/>
<dbReference type="PANTHER" id="PTHR43761">
    <property type="entry name" value="D-ISOMER SPECIFIC 2-HYDROXYACID DEHYDROGENASE FAMILY PROTEIN (AFU_ORTHOLOGUE AFUA_1G13630)"/>
    <property type="match status" value="1"/>
</dbReference>
<evidence type="ECO:0000256" key="2">
    <source>
        <dbReference type="ARBA" id="ARBA00023002"/>
    </source>
</evidence>
<evidence type="ECO:0000313" key="7">
    <source>
        <dbReference type="EMBL" id="QDT34957.1"/>
    </source>
</evidence>
<keyword evidence="8" id="KW-1185">Reference proteome</keyword>
<evidence type="ECO:0000256" key="3">
    <source>
        <dbReference type="ARBA" id="ARBA00023027"/>
    </source>
</evidence>
<dbReference type="InterPro" id="IPR029753">
    <property type="entry name" value="D-isomer_DH_CS"/>
</dbReference>
<dbReference type="Pfam" id="PF02826">
    <property type="entry name" value="2-Hacid_dh_C"/>
    <property type="match status" value="1"/>
</dbReference>
<sequence length="316" mass="34532">MSSRKILITDHPWPELEIEENLLRAAGIEIVDAPNDAEATLIDLAQDVFAIATCWAEVTEPVIRAAKSCKLICRMGIGLDNINLKVASELEILVTNVPDYCVEEVADHTLGLMLALTRNIGFFHQRTKQGEYNLKAGPPMHRLSEQRLGLIGFGHIGREVFQRAKAFGLDVAAHTPSGNDYGTGCPMLSLDEILFTSDILSLHAPLSDATHHLINDSTVNQLKAGVILINTSRGSLIDPAALLRGLQTGKIAGAGLDVFEPEPPDLHDELYRQENVIATPHAAFVSEESVDELRMRVTKQILAVFNGEPPQNIVNQ</sequence>
<keyword evidence="2 4" id="KW-0560">Oxidoreductase</keyword>
<reference evidence="7 8" key="1">
    <citation type="submission" date="2019-02" db="EMBL/GenBank/DDBJ databases">
        <title>Deep-cultivation of Planctomycetes and their phenomic and genomic characterization uncovers novel biology.</title>
        <authorList>
            <person name="Wiegand S."/>
            <person name="Jogler M."/>
            <person name="Boedeker C."/>
            <person name="Pinto D."/>
            <person name="Vollmers J."/>
            <person name="Rivas-Marin E."/>
            <person name="Kohn T."/>
            <person name="Peeters S.H."/>
            <person name="Heuer A."/>
            <person name="Rast P."/>
            <person name="Oberbeckmann S."/>
            <person name="Bunk B."/>
            <person name="Jeske O."/>
            <person name="Meyerdierks A."/>
            <person name="Storesund J.E."/>
            <person name="Kallscheuer N."/>
            <person name="Luecker S."/>
            <person name="Lage O.M."/>
            <person name="Pohl T."/>
            <person name="Merkel B.J."/>
            <person name="Hornburger P."/>
            <person name="Mueller R.-W."/>
            <person name="Bruemmer F."/>
            <person name="Labrenz M."/>
            <person name="Spormann A.M."/>
            <person name="Op den Camp H."/>
            <person name="Overmann J."/>
            <person name="Amann R."/>
            <person name="Jetten M.S.M."/>
            <person name="Mascher T."/>
            <person name="Medema M.H."/>
            <person name="Devos D.P."/>
            <person name="Kaster A.-K."/>
            <person name="Ovreas L."/>
            <person name="Rohde M."/>
            <person name="Galperin M.Y."/>
            <person name="Jogler C."/>
        </authorList>
    </citation>
    <scope>NUCLEOTIDE SEQUENCE [LARGE SCALE GENOMIC DNA]</scope>
    <source>
        <strain evidence="7 8">Mal48</strain>
    </source>
</reference>
<dbReference type="InterPro" id="IPR050418">
    <property type="entry name" value="D-iso_2-hydroxyacid_DH_PdxB"/>
</dbReference>
<dbReference type="PANTHER" id="PTHR43761:SF1">
    <property type="entry name" value="D-ISOMER SPECIFIC 2-HYDROXYACID DEHYDROGENASE CATALYTIC DOMAIN-CONTAINING PROTEIN-RELATED"/>
    <property type="match status" value="1"/>
</dbReference>
<evidence type="ECO:0000313" key="8">
    <source>
        <dbReference type="Proteomes" id="UP000315724"/>
    </source>
</evidence>
<dbReference type="InterPro" id="IPR006140">
    <property type="entry name" value="D-isomer_DH_NAD-bd"/>
</dbReference>
<dbReference type="EC" id="1.1.1.29" evidence="7"/>
<evidence type="ECO:0000256" key="4">
    <source>
        <dbReference type="RuleBase" id="RU003719"/>
    </source>
</evidence>
<dbReference type="InterPro" id="IPR043322">
    <property type="entry name" value="CtBP"/>
</dbReference>
<dbReference type="SUPFAM" id="SSF52283">
    <property type="entry name" value="Formate/glycerate dehydrogenase catalytic domain-like"/>
    <property type="match status" value="1"/>
</dbReference>
<dbReference type="EMBL" id="CP036267">
    <property type="protein sequence ID" value="QDT34957.1"/>
    <property type="molecule type" value="Genomic_DNA"/>
</dbReference>
<feature type="domain" description="D-isomer specific 2-hydroxyacid dehydrogenase catalytic" evidence="5">
    <location>
        <begin position="20"/>
        <end position="315"/>
    </location>
</feature>
<protein>
    <submittedName>
        <fullName evidence="7">Glycerate dehydrogenase</fullName>
        <ecNumber evidence="7">1.1.1.29</ecNumber>
    </submittedName>
</protein>
<feature type="domain" description="D-isomer specific 2-hydroxyacid dehydrogenase NAD-binding" evidence="6">
    <location>
        <begin position="110"/>
        <end position="283"/>
    </location>
</feature>
<keyword evidence="3" id="KW-0520">NAD</keyword>
<dbReference type="GO" id="GO:0051287">
    <property type="term" value="F:NAD binding"/>
    <property type="evidence" value="ECO:0007669"/>
    <property type="project" value="InterPro"/>
</dbReference>
<accession>A0A517QTT7</accession>
<gene>
    <name evidence="7" type="primary">hprA_2</name>
    <name evidence="7" type="ORF">Mal48_42300</name>
</gene>
<dbReference type="RefSeq" id="WP_145203738.1">
    <property type="nucleotide sequence ID" value="NZ_CP036267.1"/>
</dbReference>
<evidence type="ECO:0000259" key="6">
    <source>
        <dbReference type="Pfam" id="PF02826"/>
    </source>
</evidence>
<dbReference type="InterPro" id="IPR036291">
    <property type="entry name" value="NAD(P)-bd_dom_sf"/>
</dbReference>
<dbReference type="GO" id="GO:0008465">
    <property type="term" value="F:hydroxypyruvate reductase (NADH) activity"/>
    <property type="evidence" value="ECO:0007669"/>
    <property type="project" value="UniProtKB-EC"/>
</dbReference>